<evidence type="ECO:0000313" key="2">
    <source>
        <dbReference type="Proteomes" id="UP000589552"/>
    </source>
</evidence>
<dbReference type="InterPro" id="IPR003749">
    <property type="entry name" value="ThiS/MoaD-like"/>
</dbReference>
<name>A0A7X9SXQ3_9CORY</name>
<comment type="caution">
    <text evidence="1">The sequence shown here is derived from an EMBL/GenBank/DDBJ whole genome shotgun (WGS) entry which is preliminary data.</text>
</comment>
<dbReference type="Gene3D" id="3.10.20.30">
    <property type="match status" value="1"/>
</dbReference>
<dbReference type="InterPro" id="IPR010035">
    <property type="entry name" value="Thi_S"/>
</dbReference>
<dbReference type="SUPFAM" id="SSF54285">
    <property type="entry name" value="MoaD/ThiS"/>
    <property type="match status" value="1"/>
</dbReference>
<dbReference type="Proteomes" id="UP000589552">
    <property type="component" value="Unassembled WGS sequence"/>
</dbReference>
<gene>
    <name evidence="1" type="primary">thiS</name>
    <name evidence="1" type="ORF">HF852_10450</name>
</gene>
<dbReference type="AlphaFoldDB" id="A0A7X9SXQ3"/>
<dbReference type="EMBL" id="JABAGA010000007">
    <property type="protein sequence ID" value="NMF10004.1"/>
    <property type="molecule type" value="Genomic_DNA"/>
</dbReference>
<dbReference type="InterPro" id="IPR012675">
    <property type="entry name" value="Beta-grasp_dom_sf"/>
</dbReference>
<dbReference type="InterPro" id="IPR016155">
    <property type="entry name" value="Mopterin_synth/thiamin_S_b"/>
</dbReference>
<proteinExistence type="predicted"/>
<accession>A0A7X9SXQ3</accession>
<reference evidence="1 2" key="1">
    <citation type="submission" date="2020-04" db="EMBL/GenBank/DDBJ databases">
        <authorList>
            <person name="Hitch T.C.A."/>
            <person name="Wylensek D."/>
            <person name="Clavel T."/>
        </authorList>
    </citation>
    <scope>NUCLEOTIDE SEQUENCE [LARGE SCALE GENOMIC DNA]</scope>
    <source>
        <strain evidence="1 2">BL-383-APC-2I</strain>
    </source>
</reference>
<organism evidence="1 2">
    <name type="scientific">Corynebacterium xerosis</name>
    <dbReference type="NCBI Taxonomy" id="1725"/>
    <lineage>
        <taxon>Bacteria</taxon>
        <taxon>Bacillati</taxon>
        <taxon>Actinomycetota</taxon>
        <taxon>Actinomycetes</taxon>
        <taxon>Mycobacteriales</taxon>
        <taxon>Corynebacteriaceae</taxon>
        <taxon>Corynebacterium</taxon>
    </lineage>
</organism>
<dbReference type="NCBIfam" id="TIGR01683">
    <property type="entry name" value="thiS"/>
    <property type="match status" value="1"/>
</dbReference>
<evidence type="ECO:0000313" key="1">
    <source>
        <dbReference type="EMBL" id="NMF10004.1"/>
    </source>
</evidence>
<dbReference type="RefSeq" id="WP_168938226.1">
    <property type="nucleotide sequence ID" value="NZ_JABAGA010000007.1"/>
</dbReference>
<dbReference type="Pfam" id="PF02597">
    <property type="entry name" value="ThiS"/>
    <property type="match status" value="1"/>
</dbReference>
<protein>
    <submittedName>
        <fullName evidence="1">Sulfur carrier protein ThiS</fullName>
    </submittedName>
</protein>
<sequence>MSTEPSNSNEDTMTTTVSVNGADRELAAGATIADVVAEIAGDARGVAVAVDGVVLPRERWEATVGELEPSAIDVLTAVQGG</sequence>